<name>A0AAE0YR29_9GAST</name>
<proteinExistence type="predicted"/>
<feature type="region of interest" description="Disordered" evidence="1">
    <location>
        <begin position="1"/>
        <end position="73"/>
    </location>
</feature>
<dbReference type="Proteomes" id="UP001283361">
    <property type="component" value="Unassembled WGS sequence"/>
</dbReference>
<reference evidence="2" key="1">
    <citation type="journal article" date="2023" name="G3 (Bethesda)">
        <title>A reference genome for the long-term kleptoplast-retaining sea slug Elysia crispata morphotype clarki.</title>
        <authorList>
            <person name="Eastman K.E."/>
            <person name="Pendleton A.L."/>
            <person name="Shaikh M.A."/>
            <person name="Suttiyut T."/>
            <person name="Ogas R."/>
            <person name="Tomko P."/>
            <person name="Gavelis G."/>
            <person name="Widhalm J.R."/>
            <person name="Wisecaver J.H."/>
        </authorList>
    </citation>
    <scope>NUCLEOTIDE SEQUENCE</scope>
    <source>
        <strain evidence="2">ECLA1</strain>
    </source>
</reference>
<evidence type="ECO:0000313" key="3">
    <source>
        <dbReference type="Proteomes" id="UP001283361"/>
    </source>
</evidence>
<protein>
    <submittedName>
        <fullName evidence="2">Uncharacterized protein</fullName>
    </submittedName>
</protein>
<comment type="caution">
    <text evidence="2">The sequence shown here is derived from an EMBL/GenBank/DDBJ whole genome shotgun (WGS) entry which is preliminary data.</text>
</comment>
<feature type="compositionally biased region" description="Basic and acidic residues" evidence="1">
    <location>
        <begin position="39"/>
        <end position="48"/>
    </location>
</feature>
<evidence type="ECO:0000313" key="2">
    <source>
        <dbReference type="EMBL" id="KAK3754780.1"/>
    </source>
</evidence>
<dbReference type="AlphaFoldDB" id="A0AAE0YR29"/>
<dbReference type="EMBL" id="JAWDGP010005639">
    <property type="protein sequence ID" value="KAK3754780.1"/>
    <property type="molecule type" value="Genomic_DNA"/>
</dbReference>
<accession>A0AAE0YR29</accession>
<feature type="non-terminal residue" evidence="2">
    <location>
        <position position="1"/>
    </location>
</feature>
<feature type="compositionally biased region" description="Polar residues" evidence="1">
    <location>
        <begin position="9"/>
        <end position="25"/>
    </location>
</feature>
<feature type="compositionally biased region" description="Polar residues" evidence="1">
    <location>
        <begin position="63"/>
        <end position="73"/>
    </location>
</feature>
<sequence length="73" mass="7939">SSKEMAQNKDATAAQTVPSSQISESTKPDLWSPDPENETVQKRERETIQVEALQPGGDLGAPSSEQGWNTRPD</sequence>
<evidence type="ECO:0000256" key="1">
    <source>
        <dbReference type="SAM" id="MobiDB-lite"/>
    </source>
</evidence>
<organism evidence="2 3">
    <name type="scientific">Elysia crispata</name>
    <name type="common">lettuce slug</name>
    <dbReference type="NCBI Taxonomy" id="231223"/>
    <lineage>
        <taxon>Eukaryota</taxon>
        <taxon>Metazoa</taxon>
        <taxon>Spiralia</taxon>
        <taxon>Lophotrochozoa</taxon>
        <taxon>Mollusca</taxon>
        <taxon>Gastropoda</taxon>
        <taxon>Heterobranchia</taxon>
        <taxon>Euthyneura</taxon>
        <taxon>Panpulmonata</taxon>
        <taxon>Sacoglossa</taxon>
        <taxon>Placobranchoidea</taxon>
        <taxon>Plakobranchidae</taxon>
        <taxon>Elysia</taxon>
    </lineage>
</organism>
<gene>
    <name evidence="2" type="ORF">RRG08_063858</name>
</gene>
<keyword evidence="3" id="KW-1185">Reference proteome</keyword>